<keyword evidence="2" id="KW-0472">Membrane</keyword>
<keyword evidence="2" id="KW-0812">Transmembrane</keyword>
<feature type="compositionally biased region" description="Gly residues" evidence="1">
    <location>
        <begin position="186"/>
        <end position="208"/>
    </location>
</feature>
<feature type="transmembrane region" description="Helical" evidence="2">
    <location>
        <begin position="292"/>
        <end position="311"/>
    </location>
</feature>
<gene>
    <name evidence="3" type="ORF">EKG83_25405</name>
</gene>
<name>A0A5Q0H298_SACSY</name>
<dbReference type="AlphaFoldDB" id="A0A5Q0H298"/>
<dbReference type="Proteomes" id="UP000325787">
    <property type="component" value="Chromosome"/>
</dbReference>
<feature type="transmembrane region" description="Helical" evidence="2">
    <location>
        <begin position="265"/>
        <end position="286"/>
    </location>
</feature>
<dbReference type="Pfam" id="PF13560">
    <property type="entry name" value="HTH_31"/>
    <property type="match status" value="1"/>
</dbReference>
<keyword evidence="4" id="KW-1185">Reference proteome</keyword>
<dbReference type="InterPro" id="IPR001387">
    <property type="entry name" value="Cro/C1-type_HTH"/>
</dbReference>
<dbReference type="RefSeq" id="WP_033434294.1">
    <property type="nucleotide sequence ID" value="NZ_CP034550.1"/>
</dbReference>
<keyword evidence="2" id="KW-1133">Transmembrane helix</keyword>
<dbReference type="EMBL" id="CP034550">
    <property type="protein sequence ID" value="QFZ20311.1"/>
    <property type="molecule type" value="Genomic_DNA"/>
</dbReference>
<evidence type="ECO:0000256" key="2">
    <source>
        <dbReference type="SAM" id="Phobius"/>
    </source>
</evidence>
<organism evidence="3 4">
    <name type="scientific">Saccharothrix syringae</name>
    <name type="common">Nocardiopsis syringae</name>
    <dbReference type="NCBI Taxonomy" id="103733"/>
    <lineage>
        <taxon>Bacteria</taxon>
        <taxon>Bacillati</taxon>
        <taxon>Actinomycetota</taxon>
        <taxon>Actinomycetes</taxon>
        <taxon>Pseudonocardiales</taxon>
        <taxon>Pseudonocardiaceae</taxon>
        <taxon>Saccharothrix</taxon>
    </lineage>
</organism>
<sequence length="346" mass="35146">MRAGKPPGAANGYSLQARGVLDASTPQEFLALLDALRRTRKLSYAQIGAAVGKGMSRSTAQAMIKRETLPPLPQLRLFLRGCRVSAEETALWVNTWHHLNRTAPPEPPPAAGGSRRAGEWAAPPLTGRPIPDDGSPPPHRPAADGRPPASAGGGRPPASAGGGRSPATAGDRTPASPGGDRLSASAGGGRSSGSAGGGRVSASAGGGRPSPPAGSGGSPVPPGHPAGEPAAPRDEPGPVPGGARSGPWETTWVAEGLRPWPLVRALAALGALVGMLTGSAVAMWRAGVPAEVILAVYGVIAVGITSWAAVARHHRVESIRRRTPYEEDPGIFLDPMQKVAPPVIGR</sequence>
<proteinExistence type="predicted"/>
<feature type="region of interest" description="Disordered" evidence="1">
    <location>
        <begin position="99"/>
        <end position="247"/>
    </location>
</feature>
<protein>
    <submittedName>
        <fullName evidence="3">Transcriptional regulator</fullName>
    </submittedName>
</protein>
<evidence type="ECO:0000313" key="4">
    <source>
        <dbReference type="Proteomes" id="UP000325787"/>
    </source>
</evidence>
<accession>A0A5Q0H298</accession>
<dbReference type="KEGG" id="ssyi:EKG83_25405"/>
<reference evidence="4" key="1">
    <citation type="journal article" date="2021" name="Curr. Microbiol.">
        <title>Complete genome of nocamycin-producing strain Saccharothrix syringae NRRL B-16468 reveals the biosynthetic potential for secondary metabolites.</title>
        <authorList>
            <person name="Mo X."/>
            <person name="Yang S."/>
        </authorList>
    </citation>
    <scope>NUCLEOTIDE SEQUENCE [LARGE SCALE GENOMIC DNA]</scope>
    <source>
        <strain evidence="4">ATCC 51364 / DSM 43886 / JCM 6844 / KCTC 9398 / NBRC 14523 / NRRL B-16468 / INA 2240</strain>
    </source>
</reference>
<evidence type="ECO:0000313" key="3">
    <source>
        <dbReference type="EMBL" id="QFZ20311.1"/>
    </source>
</evidence>
<evidence type="ECO:0000256" key="1">
    <source>
        <dbReference type="SAM" id="MobiDB-lite"/>
    </source>
</evidence>
<dbReference type="CDD" id="cd00093">
    <property type="entry name" value="HTH_XRE"/>
    <property type="match status" value="1"/>
</dbReference>
<feature type="compositionally biased region" description="Gly residues" evidence="1">
    <location>
        <begin position="151"/>
        <end position="164"/>
    </location>
</feature>